<reference evidence="2 3" key="1">
    <citation type="submission" date="2018-07" db="EMBL/GenBank/DDBJ databases">
        <title>Anaerosacharophilus polymeroproducens gen. nov. sp. nov., an anaerobic bacterium isolated from salt field.</title>
        <authorList>
            <person name="Kim W."/>
            <person name="Yang S.-H."/>
            <person name="Oh J."/>
            <person name="Lee J.-H."/>
            <person name="Kwon K.K."/>
        </authorList>
    </citation>
    <scope>NUCLEOTIDE SEQUENCE [LARGE SCALE GENOMIC DNA]</scope>
    <source>
        <strain evidence="2 3">MCWD5</strain>
    </source>
</reference>
<keyword evidence="3" id="KW-1185">Reference proteome</keyword>
<dbReference type="OrthoDB" id="1653613at2"/>
<accession>A0A371AUE1</accession>
<evidence type="ECO:0000313" key="3">
    <source>
        <dbReference type="Proteomes" id="UP000255036"/>
    </source>
</evidence>
<dbReference type="Pfam" id="PF13443">
    <property type="entry name" value="HTH_26"/>
    <property type="match status" value="1"/>
</dbReference>
<dbReference type="PROSITE" id="PS50943">
    <property type="entry name" value="HTH_CROC1"/>
    <property type="match status" value="1"/>
</dbReference>
<dbReference type="InterPro" id="IPR010982">
    <property type="entry name" value="Lambda_DNA-bd_dom_sf"/>
</dbReference>
<dbReference type="AlphaFoldDB" id="A0A371AUE1"/>
<dbReference type="GO" id="GO:0003677">
    <property type="term" value="F:DNA binding"/>
    <property type="evidence" value="ECO:0007669"/>
    <property type="project" value="InterPro"/>
</dbReference>
<sequence>MLLKKVKQLCNEENISVAELERQLKFGNGTIRRWNNTQPSLEKVNQVANYFNVGIEYFTKDNYRIPSRESIEFVNEFEELNSTQKGLVMCYLSLIKNGKVIS</sequence>
<dbReference type="SMART" id="SM00530">
    <property type="entry name" value="HTH_XRE"/>
    <property type="match status" value="1"/>
</dbReference>
<gene>
    <name evidence="2" type="ORF">DWV06_10815</name>
</gene>
<evidence type="ECO:0000313" key="2">
    <source>
        <dbReference type="EMBL" id="RDU23184.1"/>
    </source>
</evidence>
<dbReference type="InterPro" id="IPR001387">
    <property type="entry name" value="Cro/C1-type_HTH"/>
</dbReference>
<protein>
    <submittedName>
        <fullName evidence="2">XRE family transcriptional regulator</fullName>
    </submittedName>
</protein>
<dbReference type="SUPFAM" id="SSF47413">
    <property type="entry name" value="lambda repressor-like DNA-binding domains"/>
    <property type="match status" value="1"/>
</dbReference>
<dbReference type="CDD" id="cd00093">
    <property type="entry name" value="HTH_XRE"/>
    <property type="match status" value="1"/>
</dbReference>
<proteinExistence type="predicted"/>
<dbReference type="EMBL" id="QRCT01000033">
    <property type="protein sequence ID" value="RDU23184.1"/>
    <property type="molecule type" value="Genomic_DNA"/>
</dbReference>
<dbReference type="Proteomes" id="UP000255036">
    <property type="component" value="Unassembled WGS sequence"/>
</dbReference>
<name>A0A371AUE1_9FIRM</name>
<dbReference type="RefSeq" id="WP_115482205.1">
    <property type="nucleotide sequence ID" value="NZ_QRCT01000033.1"/>
</dbReference>
<dbReference type="Gene3D" id="1.10.260.40">
    <property type="entry name" value="lambda repressor-like DNA-binding domains"/>
    <property type="match status" value="1"/>
</dbReference>
<feature type="domain" description="HTH cro/C1-type" evidence="1">
    <location>
        <begin position="6"/>
        <end position="58"/>
    </location>
</feature>
<comment type="caution">
    <text evidence="2">The sequence shown here is derived from an EMBL/GenBank/DDBJ whole genome shotgun (WGS) entry which is preliminary data.</text>
</comment>
<evidence type="ECO:0000259" key="1">
    <source>
        <dbReference type="PROSITE" id="PS50943"/>
    </source>
</evidence>
<organism evidence="2 3">
    <name type="scientific">Anaerosacchariphilus polymeriproducens</name>
    <dbReference type="NCBI Taxonomy" id="1812858"/>
    <lineage>
        <taxon>Bacteria</taxon>
        <taxon>Bacillati</taxon>
        <taxon>Bacillota</taxon>
        <taxon>Clostridia</taxon>
        <taxon>Lachnospirales</taxon>
        <taxon>Lachnospiraceae</taxon>
        <taxon>Anaerosacchariphilus</taxon>
    </lineage>
</organism>